<dbReference type="NCBIfam" id="NF033542">
    <property type="entry name" value="transpos_IS110"/>
    <property type="match status" value="1"/>
</dbReference>
<accession>A0A9Q3YQ60</accession>
<proteinExistence type="predicted"/>
<name>A0A9Q3YQ60_9GAMM</name>
<dbReference type="AlphaFoldDB" id="A0A9Q3YQ60"/>
<protein>
    <submittedName>
        <fullName evidence="4">IS110 family transposase</fullName>
    </submittedName>
</protein>
<keyword evidence="5" id="KW-1185">Reference proteome</keyword>
<feature type="domain" description="Transposase IS110-like N-terminal" evidence="2">
    <location>
        <begin position="4"/>
        <end position="153"/>
    </location>
</feature>
<evidence type="ECO:0000259" key="2">
    <source>
        <dbReference type="Pfam" id="PF01548"/>
    </source>
</evidence>
<sequence>MAHIGIDVSKNKLDLCWLRERGKVKTKVFTNHPKHYPALMDWLTRQTGEQAQDLRVYLEATSIYHEPLTEWLHEVGVQVHVVNPAQVHHYSKALGSAGKTDKKDSQLLARYGIDRQPPRWQPEPEPVRRLRRLASRLETVQQDIQREQNRLEKARFNRDTETASSIDLVLLALQGEAKRLREEIKDHIDGHGDLKRDQSLLESIPGIGEVTSVHLMVLLRGKPFRSARQAAAFVGLVPSEWTSGSSVRGRPSLSKKGSSAIRRRLYMAAVVASRHNPVVGAFYTRLRQAGKPPMSALGAAMRKLVHIAFGVLNRQTPFQTQPIGG</sequence>
<dbReference type="PANTHER" id="PTHR33055:SF3">
    <property type="entry name" value="PUTATIVE TRANSPOSASE FOR IS117-RELATED"/>
    <property type="match status" value="1"/>
</dbReference>
<evidence type="ECO:0000259" key="3">
    <source>
        <dbReference type="Pfam" id="PF02371"/>
    </source>
</evidence>
<dbReference type="Pfam" id="PF01548">
    <property type="entry name" value="DEDD_Tnp_IS110"/>
    <property type="match status" value="1"/>
</dbReference>
<dbReference type="EMBL" id="JAJGNA010000068">
    <property type="protein sequence ID" value="MCC4310651.1"/>
    <property type="molecule type" value="Genomic_DNA"/>
</dbReference>
<comment type="caution">
    <text evidence="4">The sequence shown here is derived from an EMBL/GenBank/DDBJ whole genome shotgun (WGS) entry which is preliminary data.</text>
</comment>
<feature type="coiled-coil region" evidence="1">
    <location>
        <begin position="127"/>
        <end position="157"/>
    </location>
</feature>
<dbReference type="InterPro" id="IPR047650">
    <property type="entry name" value="Transpos_IS110"/>
</dbReference>
<evidence type="ECO:0000256" key="1">
    <source>
        <dbReference type="SAM" id="Coils"/>
    </source>
</evidence>
<gene>
    <name evidence="4" type="ORF">LL252_18980</name>
</gene>
<dbReference type="InterPro" id="IPR003346">
    <property type="entry name" value="Transposase_20"/>
</dbReference>
<keyword evidence="1" id="KW-0175">Coiled coil</keyword>
<reference evidence="4" key="1">
    <citation type="submission" date="2021-10" db="EMBL/GenBank/DDBJ databases">
        <title>The diversity and Nitrogen Metabolism of Culturable Nitrate-Utilizing Bacteria Within the Oxygen Minimum Zone of the Changjiang (Yangtze River)Estuary.</title>
        <authorList>
            <person name="Zhang D."/>
            <person name="Zheng J."/>
            <person name="Liu S."/>
            <person name="He W."/>
        </authorList>
    </citation>
    <scope>NUCLEOTIDE SEQUENCE</scope>
    <source>
        <strain evidence="4">FXH-223</strain>
    </source>
</reference>
<dbReference type="InterPro" id="IPR002525">
    <property type="entry name" value="Transp_IS110-like_N"/>
</dbReference>
<dbReference type="PANTHER" id="PTHR33055">
    <property type="entry name" value="TRANSPOSASE FOR INSERTION SEQUENCE ELEMENT IS1111A"/>
    <property type="match status" value="1"/>
</dbReference>
<dbReference type="GO" id="GO:0003677">
    <property type="term" value="F:DNA binding"/>
    <property type="evidence" value="ECO:0007669"/>
    <property type="project" value="InterPro"/>
</dbReference>
<dbReference type="Pfam" id="PF02371">
    <property type="entry name" value="Transposase_20"/>
    <property type="match status" value="1"/>
</dbReference>
<dbReference type="Proteomes" id="UP001108027">
    <property type="component" value="Unassembled WGS sequence"/>
</dbReference>
<dbReference type="GO" id="GO:0004803">
    <property type="term" value="F:transposase activity"/>
    <property type="evidence" value="ECO:0007669"/>
    <property type="project" value="InterPro"/>
</dbReference>
<organism evidence="4 5">
    <name type="scientific">Alloalcanivorax marinus</name>
    <dbReference type="NCBI Taxonomy" id="1177169"/>
    <lineage>
        <taxon>Bacteria</taxon>
        <taxon>Pseudomonadati</taxon>
        <taxon>Pseudomonadota</taxon>
        <taxon>Gammaproteobacteria</taxon>
        <taxon>Oceanospirillales</taxon>
        <taxon>Alcanivoracaceae</taxon>
        <taxon>Alloalcanivorax</taxon>
    </lineage>
</organism>
<dbReference type="GO" id="GO:0006313">
    <property type="term" value="P:DNA transposition"/>
    <property type="evidence" value="ECO:0007669"/>
    <property type="project" value="InterPro"/>
</dbReference>
<dbReference type="RefSeq" id="WP_204431740.1">
    <property type="nucleotide sequence ID" value="NZ_JADDOL010000057.1"/>
</dbReference>
<evidence type="ECO:0000313" key="4">
    <source>
        <dbReference type="EMBL" id="MCC4310651.1"/>
    </source>
</evidence>
<feature type="domain" description="Transposase IS116/IS110/IS902 C-terminal" evidence="3">
    <location>
        <begin position="199"/>
        <end position="283"/>
    </location>
</feature>
<evidence type="ECO:0000313" key="5">
    <source>
        <dbReference type="Proteomes" id="UP001108027"/>
    </source>
</evidence>